<evidence type="ECO:0000259" key="1">
    <source>
        <dbReference type="Pfam" id="PF17881"/>
    </source>
</evidence>
<evidence type="ECO:0000313" key="2">
    <source>
        <dbReference type="EMBL" id="KKK37624.1"/>
    </source>
</evidence>
<gene>
    <name evidence="2" type="ORF">WQ57_12880</name>
</gene>
<dbReference type="EMBL" id="LAYY01000013">
    <property type="protein sequence ID" value="KKK37624.1"/>
    <property type="molecule type" value="Genomic_DNA"/>
</dbReference>
<dbReference type="Proteomes" id="UP000034166">
    <property type="component" value="Unassembled WGS sequence"/>
</dbReference>
<dbReference type="InterPro" id="IPR041401">
    <property type="entry name" value="TseB-like_dom"/>
</dbReference>
<organism evidence="2 3">
    <name type="scientific">Mesobacillus campisalis</name>
    <dbReference type="NCBI Taxonomy" id="1408103"/>
    <lineage>
        <taxon>Bacteria</taxon>
        <taxon>Bacillati</taxon>
        <taxon>Bacillota</taxon>
        <taxon>Bacilli</taxon>
        <taxon>Bacillales</taxon>
        <taxon>Bacillaceae</taxon>
        <taxon>Mesobacillus</taxon>
    </lineage>
</organism>
<dbReference type="InterPro" id="IPR046350">
    <property type="entry name" value="Cystatin_sf"/>
</dbReference>
<dbReference type="Pfam" id="PF17881">
    <property type="entry name" value="TseB"/>
    <property type="match status" value="1"/>
</dbReference>
<accession>A0A0M2SSR3</accession>
<feature type="domain" description="Cell wall elongation regulator TseB-like" evidence="1">
    <location>
        <begin position="36"/>
        <end position="80"/>
    </location>
</feature>
<proteinExistence type="predicted"/>
<sequence length="161" mass="18484">MKKWIILSTLFVIVSGAAAALLYYNAVKPLRTAEEKALAIANDETDLSGFQDFQLYNGEETYYVLKGRDGDEEEAFVWISEDGEKIITKKASSGVNKEEAVKTVYGDRKPKEILDVRLGITMLQKTVRPAWEIFYRSENDRLNYYYVDFETGEKLRAINNF</sequence>
<evidence type="ECO:0000313" key="3">
    <source>
        <dbReference type="Proteomes" id="UP000034166"/>
    </source>
</evidence>
<comment type="caution">
    <text evidence="2">The sequence shown here is derived from an EMBL/GenBank/DDBJ whole genome shotgun (WGS) entry which is preliminary data.</text>
</comment>
<name>A0A0M2SSR3_9BACI</name>
<reference evidence="2 3" key="1">
    <citation type="submission" date="2015-04" db="EMBL/GenBank/DDBJ databases">
        <title>Taxonomic description and genome sequence of Bacillus campisalis sp. nov., a novel member of the genus Bacillus isolated from solar saltern.</title>
        <authorList>
            <person name="Mathan Kumar R."/>
            <person name="Kaur G."/>
            <person name="Kumar A."/>
            <person name="Singh N.K."/>
            <person name="Kaur N."/>
            <person name="Kumar N."/>
            <person name="Mayilraj S."/>
        </authorList>
    </citation>
    <scope>NUCLEOTIDE SEQUENCE [LARGE SCALE GENOMIC DNA]</scope>
    <source>
        <strain evidence="2 3">SA2-6</strain>
    </source>
</reference>
<dbReference type="SUPFAM" id="SSF54403">
    <property type="entry name" value="Cystatin/monellin"/>
    <property type="match status" value="2"/>
</dbReference>
<dbReference type="PATRIC" id="fig|1408103.3.peg.2899"/>
<keyword evidence="3" id="KW-1185">Reference proteome</keyword>
<dbReference type="Gene3D" id="3.10.450.40">
    <property type="match status" value="2"/>
</dbReference>
<dbReference type="OrthoDB" id="2381181at2"/>
<dbReference type="AlphaFoldDB" id="A0A0M2SSR3"/>
<dbReference type="RefSeq" id="WP_046524184.1">
    <property type="nucleotide sequence ID" value="NZ_LAYY01000013.1"/>
</dbReference>
<protein>
    <recommendedName>
        <fullName evidence="1">Cell wall elongation regulator TseB-like domain-containing protein</fullName>
    </recommendedName>
</protein>